<feature type="transmembrane region" description="Helical" evidence="1">
    <location>
        <begin position="190"/>
        <end position="208"/>
    </location>
</feature>
<feature type="transmembrane region" description="Helical" evidence="1">
    <location>
        <begin position="133"/>
        <end position="154"/>
    </location>
</feature>
<feature type="transmembrane region" description="Helical" evidence="1">
    <location>
        <begin position="214"/>
        <end position="237"/>
    </location>
</feature>
<accession>A0A5E4MLM2</accession>
<protein>
    <recommendedName>
        <fullName evidence="4">Olfactory receptor, insect</fullName>
    </recommendedName>
</protein>
<evidence type="ECO:0008006" key="4">
    <source>
        <dbReference type="Google" id="ProtNLM"/>
    </source>
</evidence>
<sequence length="278" mass="32028">MKWKDGYDERNTMLNVKLSKTIGLYQILDPKSPRTFGYNVYHVIATVLLAYEMVVLSLSLTGIYYWISNLSYMAPQIGYSTNVLCTCYKIWLLIQHPGRLRSCIEVACIDFMATGRFGAALFRRTRAKTIRVTRAYVMMGFLILSMYIVTPLVFNDNYLLLKGPDGVRHQYHLSVFNVFFPVTSAAYNRFFMLFHVFEIVFGYVWVVYSHVFDLFVVTMCYAISCQLNTIGVVFATLGQKMADYRGECKTTITRVHNDRETTGCRGSTLCIKRNLFCP</sequence>
<organism evidence="2 3">
    <name type="scientific">Cinara cedri</name>
    <dbReference type="NCBI Taxonomy" id="506608"/>
    <lineage>
        <taxon>Eukaryota</taxon>
        <taxon>Metazoa</taxon>
        <taxon>Ecdysozoa</taxon>
        <taxon>Arthropoda</taxon>
        <taxon>Hexapoda</taxon>
        <taxon>Insecta</taxon>
        <taxon>Pterygota</taxon>
        <taxon>Neoptera</taxon>
        <taxon>Paraneoptera</taxon>
        <taxon>Hemiptera</taxon>
        <taxon>Sternorrhyncha</taxon>
        <taxon>Aphidomorpha</taxon>
        <taxon>Aphidoidea</taxon>
        <taxon>Aphididae</taxon>
        <taxon>Lachninae</taxon>
        <taxon>Cinara</taxon>
    </lineage>
</organism>
<evidence type="ECO:0000313" key="3">
    <source>
        <dbReference type="Proteomes" id="UP000325440"/>
    </source>
</evidence>
<keyword evidence="1" id="KW-0812">Transmembrane</keyword>
<evidence type="ECO:0000256" key="1">
    <source>
        <dbReference type="SAM" id="Phobius"/>
    </source>
</evidence>
<dbReference type="OrthoDB" id="6622166at2759"/>
<name>A0A5E4MLM2_9HEMI</name>
<gene>
    <name evidence="2" type="ORF">CINCED_3A023307</name>
</gene>
<dbReference type="EMBL" id="CABPRJ010000956">
    <property type="protein sequence ID" value="VVC32469.1"/>
    <property type="molecule type" value="Genomic_DNA"/>
</dbReference>
<keyword evidence="1" id="KW-1133">Transmembrane helix</keyword>
<dbReference type="Proteomes" id="UP000325440">
    <property type="component" value="Unassembled WGS sequence"/>
</dbReference>
<proteinExistence type="predicted"/>
<feature type="transmembrane region" description="Helical" evidence="1">
    <location>
        <begin position="40"/>
        <end position="67"/>
    </location>
</feature>
<evidence type="ECO:0000313" key="2">
    <source>
        <dbReference type="EMBL" id="VVC32469.1"/>
    </source>
</evidence>
<keyword evidence="1" id="KW-0472">Membrane</keyword>
<dbReference type="AlphaFoldDB" id="A0A5E4MLM2"/>
<keyword evidence="3" id="KW-1185">Reference proteome</keyword>
<reference evidence="2 3" key="1">
    <citation type="submission" date="2019-08" db="EMBL/GenBank/DDBJ databases">
        <authorList>
            <person name="Alioto T."/>
            <person name="Alioto T."/>
            <person name="Gomez Garrido J."/>
        </authorList>
    </citation>
    <scope>NUCLEOTIDE SEQUENCE [LARGE SCALE GENOMIC DNA]</scope>
</reference>